<dbReference type="GO" id="GO:0004672">
    <property type="term" value="F:protein kinase activity"/>
    <property type="evidence" value="ECO:0007669"/>
    <property type="project" value="InterPro"/>
</dbReference>
<dbReference type="PROSITE" id="PS50011">
    <property type="entry name" value="PROTEIN_KINASE_DOM"/>
    <property type="match status" value="1"/>
</dbReference>
<reference evidence="6" key="1">
    <citation type="journal article" date="2015" name="Genome Announc.">
        <title>Genome sequence of the AIDS-associated pathogen Penicillium marneffei (ATCC18224) and its near taxonomic relative Talaromyces stipitatus (ATCC10500).</title>
        <authorList>
            <person name="Nierman W.C."/>
            <person name="Fedorova-Abrams N.D."/>
            <person name="Andrianopoulos A."/>
        </authorList>
    </citation>
    <scope>NUCLEOTIDE SEQUENCE [LARGE SCALE GENOMIC DNA]</scope>
    <source>
        <strain evidence="6">ATCC 10500 / CBS 375.48 / QM 6759 / NRRL 1006</strain>
    </source>
</reference>
<dbReference type="PhylomeDB" id="B8LU30"/>
<dbReference type="STRING" id="441959.B8LU30"/>
<gene>
    <name evidence="5" type="ORF">TSTA_060000</name>
</gene>
<dbReference type="InParanoid" id="B8LU30"/>
<organism evidence="5 6">
    <name type="scientific">Talaromyces stipitatus (strain ATCC 10500 / CBS 375.48 / QM 6759 / NRRL 1006)</name>
    <name type="common">Penicillium stipitatum</name>
    <dbReference type="NCBI Taxonomy" id="441959"/>
    <lineage>
        <taxon>Eukaryota</taxon>
        <taxon>Fungi</taxon>
        <taxon>Dikarya</taxon>
        <taxon>Ascomycota</taxon>
        <taxon>Pezizomycotina</taxon>
        <taxon>Eurotiomycetes</taxon>
        <taxon>Eurotiomycetidae</taxon>
        <taxon>Eurotiales</taxon>
        <taxon>Trichocomaceae</taxon>
        <taxon>Talaromyces</taxon>
        <taxon>Talaromyces sect. Talaromyces</taxon>
    </lineage>
</organism>
<sequence length="259" mass="29450">MSRKEASRKTILPKTLKDLRSVKDTLVTPLDTARTTDQPPDDLLWKEEDPSTKYILSHKFNQAGAGWIGFENCQGLRTVFVKIVKATSHQKLQFHKTDQANLINLQEVFHSKNVTYLIYDFDRCDLPLSMVHASPNVQFTEADIAIVCRQVLTGLQYIHEKLKISHGSIKLSDLVLSQSGQVKIANIGESMLQGKTLEHRRGDLQGLALVLIHLKNPHTILEDGRMHVNNPRDVSREACEFIEMTKSATYRELFQVSQF</sequence>
<dbReference type="Proteomes" id="UP000001745">
    <property type="component" value="Unassembled WGS sequence"/>
</dbReference>
<feature type="domain" description="Protein kinase" evidence="4">
    <location>
        <begin position="1"/>
        <end position="259"/>
    </location>
</feature>
<dbReference type="SUPFAM" id="SSF56112">
    <property type="entry name" value="Protein kinase-like (PK-like)"/>
    <property type="match status" value="1"/>
</dbReference>
<dbReference type="Gene3D" id="1.10.510.10">
    <property type="entry name" value="Transferase(Phosphotransferase) domain 1"/>
    <property type="match status" value="1"/>
</dbReference>
<protein>
    <recommendedName>
        <fullName evidence="4">Protein kinase domain-containing protein</fullName>
    </recommendedName>
</protein>
<keyword evidence="3" id="KW-0067">ATP-binding</keyword>
<accession>B8LU30</accession>
<dbReference type="GeneID" id="8108645"/>
<dbReference type="OrthoDB" id="4225668at2759"/>
<evidence type="ECO:0000313" key="5">
    <source>
        <dbReference type="EMBL" id="EED22502.1"/>
    </source>
</evidence>
<dbReference type="GO" id="GO:0005524">
    <property type="term" value="F:ATP binding"/>
    <property type="evidence" value="ECO:0007669"/>
    <property type="project" value="UniProtKB-KW"/>
</dbReference>
<dbReference type="eggNOG" id="ENOG502T13H">
    <property type="taxonomic scope" value="Eukaryota"/>
</dbReference>
<dbReference type="RefSeq" id="XP_002339889.1">
    <property type="nucleotide sequence ID" value="XM_002339848.1"/>
</dbReference>
<dbReference type="OMA" id="LENCAGY"/>
<dbReference type="AlphaFoldDB" id="B8LU30"/>
<evidence type="ECO:0000256" key="2">
    <source>
        <dbReference type="ARBA" id="ARBA00022741"/>
    </source>
</evidence>
<dbReference type="InterPro" id="IPR011009">
    <property type="entry name" value="Kinase-like_dom_sf"/>
</dbReference>
<evidence type="ECO:0000256" key="3">
    <source>
        <dbReference type="ARBA" id="ARBA00022840"/>
    </source>
</evidence>
<dbReference type="InterPro" id="IPR000719">
    <property type="entry name" value="Prot_kinase_dom"/>
</dbReference>
<dbReference type="PANTHER" id="PTHR45832">
    <property type="entry name" value="SERINE/THREONINE-PROTEIN KINASE SAMKA-RELATED-RELATED"/>
    <property type="match status" value="1"/>
</dbReference>
<keyword evidence="2" id="KW-0547">Nucleotide-binding</keyword>
<dbReference type="HOGENOM" id="CLU_1050437_0_0_1"/>
<dbReference type="EMBL" id="EQ962652">
    <property type="protein sequence ID" value="EED22502.1"/>
    <property type="molecule type" value="Genomic_DNA"/>
</dbReference>
<evidence type="ECO:0000313" key="6">
    <source>
        <dbReference type="Proteomes" id="UP000001745"/>
    </source>
</evidence>
<evidence type="ECO:0000259" key="4">
    <source>
        <dbReference type="PROSITE" id="PS50011"/>
    </source>
</evidence>
<proteinExistence type="inferred from homology"/>
<dbReference type="Pfam" id="PF00069">
    <property type="entry name" value="Pkinase"/>
    <property type="match status" value="1"/>
</dbReference>
<keyword evidence="6" id="KW-1185">Reference proteome</keyword>
<name>B8LU30_TALSN</name>
<dbReference type="PANTHER" id="PTHR45832:SF22">
    <property type="entry name" value="SERINE_THREONINE-PROTEIN KINASE SAMKA-RELATED"/>
    <property type="match status" value="1"/>
</dbReference>
<comment type="similarity">
    <text evidence="1">Belongs to the protein kinase superfamily. STE Ser/Thr protein kinase family. STE20 subfamily.</text>
</comment>
<dbReference type="InterPro" id="IPR051931">
    <property type="entry name" value="PAK3-like"/>
</dbReference>
<evidence type="ECO:0000256" key="1">
    <source>
        <dbReference type="ARBA" id="ARBA00008874"/>
    </source>
</evidence>
<dbReference type="VEuPathDB" id="FungiDB:TSTA_060000"/>